<evidence type="ECO:0000259" key="8">
    <source>
        <dbReference type="Pfam" id="PF12830"/>
    </source>
</evidence>
<feature type="compositionally biased region" description="Basic and acidic residues" evidence="7">
    <location>
        <begin position="348"/>
        <end position="361"/>
    </location>
</feature>
<keyword evidence="10" id="KW-1185">Reference proteome</keyword>
<evidence type="ECO:0000256" key="2">
    <source>
        <dbReference type="ARBA" id="ARBA00009252"/>
    </source>
</evidence>
<dbReference type="GO" id="GO:0003007">
    <property type="term" value="P:heart morphogenesis"/>
    <property type="evidence" value="ECO:0007669"/>
    <property type="project" value="TreeGrafter"/>
</dbReference>
<evidence type="ECO:0000313" key="10">
    <source>
        <dbReference type="Proteomes" id="UP000314294"/>
    </source>
</evidence>
<dbReference type="GO" id="GO:0034087">
    <property type="term" value="P:establishment of mitotic sister chromatid cohesion"/>
    <property type="evidence" value="ECO:0007669"/>
    <property type="project" value="TreeGrafter"/>
</dbReference>
<feature type="compositionally biased region" description="Basic and acidic residues" evidence="7">
    <location>
        <begin position="2423"/>
        <end position="2434"/>
    </location>
</feature>
<accession>A0A4Z2IUF6</accession>
<feature type="compositionally biased region" description="Basic and acidic residues" evidence="7">
    <location>
        <begin position="1149"/>
        <end position="1162"/>
    </location>
</feature>
<feature type="compositionally biased region" description="Polar residues" evidence="7">
    <location>
        <begin position="184"/>
        <end position="198"/>
    </location>
</feature>
<feature type="compositionally biased region" description="Low complexity" evidence="7">
    <location>
        <begin position="2648"/>
        <end position="2657"/>
    </location>
</feature>
<dbReference type="GO" id="GO:1990414">
    <property type="term" value="P:replication-born double-strand break repair via sister chromatid exchange"/>
    <property type="evidence" value="ECO:0007669"/>
    <property type="project" value="TreeGrafter"/>
</dbReference>
<dbReference type="InterPro" id="IPR011989">
    <property type="entry name" value="ARM-like"/>
</dbReference>
<feature type="region of interest" description="Disordered" evidence="7">
    <location>
        <begin position="234"/>
        <end position="288"/>
    </location>
</feature>
<feature type="compositionally biased region" description="Acidic residues" evidence="7">
    <location>
        <begin position="2658"/>
        <end position="2668"/>
    </location>
</feature>
<dbReference type="GO" id="GO:0140588">
    <property type="term" value="P:chromatin looping"/>
    <property type="evidence" value="ECO:0007669"/>
    <property type="project" value="InterPro"/>
</dbReference>
<feature type="compositionally biased region" description="Basic and acidic residues" evidence="7">
    <location>
        <begin position="1638"/>
        <end position="1655"/>
    </location>
</feature>
<keyword evidence="5 6" id="KW-0131">Cell cycle</keyword>
<feature type="region of interest" description="Disordered" evidence="7">
    <location>
        <begin position="1"/>
        <end position="32"/>
    </location>
</feature>
<evidence type="ECO:0000256" key="6">
    <source>
        <dbReference type="RuleBase" id="RU364107"/>
    </source>
</evidence>
<reference evidence="9 10" key="1">
    <citation type="submission" date="2019-03" db="EMBL/GenBank/DDBJ databases">
        <title>First draft genome of Liparis tanakae, snailfish: a comprehensive survey of snailfish specific genes.</title>
        <authorList>
            <person name="Kim W."/>
            <person name="Song I."/>
            <person name="Jeong J.-H."/>
            <person name="Kim D."/>
            <person name="Kim S."/>
            <person name="Ryu S."/>
            <person name="Song J.Y."/>
            <person name="Lee S.K."/>
        </authorList>
    </citation>
    <scope>NUCLEOTIDE SEQUENCE [LARGE SCALE GENOMIC DNA]</scope>
    <source>
        <tissue evidence="9">Muscle</tissue>
    </source>
</reference>
<dbReference type="GO" id="GO:0048703">
    <property type="term" value="P:embryonic viscerocranium morphogenesis"/>
    <property type="evidence" value="ECO:0007669"/>
    <property type="project" value="TreeGrafter"/>
</dbReference>
<feature type="region of interest" description="Disordered" evidence="7">
    <location>
        <begin position="340"/>
        <end position="407"/>
    </location>
</feature>
<evidence type="ECO:0000256" key="7">
    <source>
        <dbReference type="SAM" id="MobiDB-lite"/>
    </source>
</evidence>
<dbReference type="GO" id="GO:0061775">
    <property type="term" value="F:cohesin loader activity"/>
    <property type="evidence" value="ECO:0007669"/>
    <property type="project" value="InterPro"/>
</dbReference>
<feature type="compositionally biased region" description="Pro residues" evidence="7">
    <location>
        <begin position="164"/>
        <end position="174"/>
    </location>
</feature>
<proteinExistence type="inferred from homology"/>
<gene>
    <name evidence="9" type="primary">nipblb_6</name>
    <name evidence="9" type="ORF">EYF80_008542</name>
</gene>
<feature type="compositionally biased region" description="Polar residues" evidence="7">
    <location>
        <begin position="452"/>
        <end position="473"/>
    </location>
</feature>
<dbReference type="InterPro" id="IPR026003">
    <property type="entry name" value="Cohesin_HEAT"/>
</dbReference>
<protein>
    <recommendedName>
        <fullName evidence="6">Nipped-B protein</fullName>
    </recommendedName>
</protein>
<evidence type="ECO:0000256" key="3">
    <source>
        <dbReference type="ARBA" id="ARBA00022737"/>
    </source>
</evidence>
<dbReference type="GO" id="GO:0010468">
    <property type="term" value="P:regulation of gene expression"/>
    <property type="evidence" value="ECO:0007669"/>
    <property type="project" value="InterPro"/>
</dbReference>
<feature type="compositionally biased region" description="Basic residues" evidence="7">
    <location>
        <begin position="1045"/>
        <end position="1056"/>
    </location>
</feature>
<dbReference type="GO" id="GO:0071169">
    <property type="term" value="P:establishment of protein localization to chromatin"/>
    <property type="evidence" value="ECO:0007669"/>
    <property type="project" value="TreeGrafter"/>
</dbReference>
<evidence type="ECO:0000313" key="9">
    <source>
        <dbReference type="EMBL" id="TNN81208.1"/>
    </source>
</evidence>
<evidence type="ECO:0000256" key="5">
    <source>
        <dbReference type="ARBA" id="ARBA00023306"/>
    </source>
</evidence>
<feature type="compositionally biased region" description="Basic and acidic residues" evidence="7">
    <location>
        <begin position="587"/>
        <end position="615"/>
    </location>
</feature>
<feature type="compositionally biased region" description="Basic and acidic residues" evidence="7">
    <location>
        <begin position="524"/>
        <end position="539"/>
    </location>
</feature>
<dbReference type="PANTHER" id="PTHR21704">
    <property type="entry name" value="NIPPED-B-LIKE PROTEIN DELANGIN SCC2-RELATED"/>
    <property type="match status" value="1"/>
</dbReference>
<organism evidence="9 10">
    <name type="scientific">Liparis tanakae</name>
    <name type="common">Tanaka's snailfish</name>
    <dbReference type="NCBI Taxonomy" id="230148"/>
    <lineage>
        <taxon>Eukaryota</taxon>
        <taxon>Metazoa</taxon>
        <taxon>Chordata</taxon>
        <taxon>Craniata</taxon>
        <taxon>Vertebrata</taxon>
        <taxon>Euteleostomi</taxon>
        <taxon>Actinopterygii</taxon>
        <taxon>Neopterygii</taxon>
        <taxon>Teleostei</taxon>
        <taxon>Neoteleostei</taxon>
        <taxon>Acanthomorphata</taxon>
        <taxon>Eupercaria</taxon>
        <taxon>Perciformes</taxon>
        <taxon>Cottioidei</taxon>
        <taxon>Cottales</taxon>
        <taxon>Liparidae</taxon>
        <taxon>Liparis</taxon>
    </lineage>
</organism>
<feature type="region of interest" description="Disordered" evidence="7">
    <location>
        <begin position="524"/>
        <end position="960"/>
    </location>
</feature>
<feature type="region of interest" description="Disordered" evidence="7">
    <location>
        <begin position="2423"/>
        <end position="2505"/>
    </location>
</feature>
<feature type="compositionally biased region" description="Basic and acidic residues" evidence="7">
    <location>
        <begin position="873"/>
        <end position="910"/>
    </location>
</feature>
<dbReference type="EMBL" id="SRLO01000048">
    <property type="protein sequence ID" value="TNN81208.1"/>
    <property type="molecule type" value="Genomic_DNA"/>
</dbReference>
<comment type="subcellular location">
    <subcellularLocation>
        <location evidence="1 6">Nucleus</location>
    </subcellularLocation>
</comment>
<feature type="domain" description="Sister chromatid cohesion C-terminal" evidence="8">
    <location>
        <begin position="2222"/>
        <end position="2402"/>
    </location>
</feature>
<dbReference type="InterPro" id="IPR033031">
    <property type="entry name" value="Scc2/Nipped-B"/>
</dbReference>
<dbReference type="PANTHER" id="PTHR21704:SF18">
    <property type="entry name" value="NIPPED-B-LIKE PROTEIN"/>
    <property type="match status" value="1"/>
</dbReference>
<feature type="compositionally biased region" description="Acidic residues" evidence="7">
    <location>
        <begin position="2496"/>
        <end position="2505"/>
    </location>
</feature>
<dbReference type="Pfam" id="PF12765">
    <property type="entry name" value="Cohesin_HEAT"/>
    <property type="match status" value="1"/>
</dbReference>
<feature type="region of interest" description="Disordered" evidence="7">
    <location>
        <begin position="2636"/>
        <end position="2689"/>
    </location>
</feature>
<feature type="compositionally biased region" description="Acidic residues" evidence="7">
    <location>
        <begin position="1061"/>
        <end position="1074"/>
    </location>
</feature>
<evidence type="ECO:0000256" key="1">
    <source>
        <dbReference type="ARBA" id="ARBA00004123"/>
    </source>
</evidence>
<dbReference type="InterPro" id="IPR024986">
    <property type="entry name" value="Nipped-B_C"/>
</dbReference>
<dbReference type="GO" id="GO:0007420">
    <property type="term" value="P:brain development"/>
    <property type="evidence" value="ECO:0007669"/>
    <property type="project" value="TreeGrafter"/>
</dbReference>
<feature type="compositionally biased region" description="Basic residues" evidence="7">
    <location>
        <begin position="1"/>
        <end position="12"/>
    </location>
</feature>
<feature type="compositionally biased region" description="Low complexity" evidence="7">
    <location>
        <begin position="1103"/>
        <end position="1119"/>
    </location>
</feature>
<feature type="compositionally biased region" description="Basic and acidic residues" evidence="7">
    <location>
        <begin position="632"/>
        <end position="866"/>
    </location>
</feature>
<feature type="region of interest" description="Disordered" evidence="7">
    <location>
        <begin position="420"/>
        <end position="491"/>
    </location>
</feature>
<feature type="compositionally biased region" description="Polar residues" evidence="7">
    <location>
        <begin position="123"/>
        <end position="156"/>
    </location>
</feature>
<dbReference type="SUPFAM" id="SSF48371">
    <property type="entry name" value="ARM repeat"/>
    <property type="match status" value="2"/>
</dbReference>
<feature type="compositionally biased region" description="Polar residues" evidence="7">
    <location>
        <begin position="933"/>
        <end position="942"/>
    </location>
</feature>
<feature type="region of interest" description="Disordered" evidence="7">
    <location>
        <begin position="123"/>
        <end position="199"/>
    </location>
</feature>
<dbReference type="Proteomes" id="UP000314294">
    <property type="component" value="Unassembled WGS sequence"/>
</dbReference>
<comment type="similarity">
    <text evidence="2 6">Belongs to the SCC2/Nipped-B family.</text>
</comment>
<dbReference type="GO" id="GO:0048565">
    <property type="term" value="P:digestive tract development"/>
    <property type="evidence" value="ECO:0007669"/>
    <property type="project" value="TreeGrafter"/>
</dbReference>
<feature type="compositionally biased region" description="Basic residues" evidence="7">
    <location>
        <begin position="2435"/>
        <end position="2453"/>
    </location>
</feature>
<feature type="compositionally biased region" description="Acidic residues" evidence="7">
    <location>
        <begin position="2456"/>
        <end position="2469"/>
    </location>
</feature>
<feature type="region of interest" description="Disordered" evidence="7">
    <location>
        <begin position="1638"/>
        <end position="1657"/>
    </location>
</feature>
<dbReference type="InterPro" id="IPR016024">
    <property type="entry name" value="ARM-type_fold"/>
</dbReference>
<feature type="region of interest" description="Disordered" evidence="7">
    <location>
        <begin position="1025"/>
        <end position="1166"/>
    </location>
</feature>
<sequence length="2789" mass="317489">MKARGSVRRRSKPTLELYEEKEPDKLPLPSPLPATTAKSLLYNGRISEEVSSLLVCRDENLVTQLAHSLNQVSTEHIELKDNLGNDEPEGDMPILLQTLLSRNPKIFRDKSVMQQPMMQQYKMSQNQVHGSPGSNYQQTAVPQSPSGCFASPQSGSGARFLPPQNSPIPSPYTPQSPADYMQYNPPSYSQHQQTQQVRNIHDDKASAPLSSTASNHNVRLGSDEDYINMAQRLGNEENDPSMRAATFPVKSPESVCSPAGSEESAKRSRPPLIVQSHPPDTPHAAAPDLLLTSADRKKKQKEKCKEENELTDKNASYGIVNSPPKESTRLTIKLSRVKLSEMDQSEELPLRPRVDSEHETDLTNNNNNQLSRTAQDLSHKFGAKEQANCKQVPAQPNSKESGAVSGVVFDDAEIDTLAEIERIERESASEKERWSKEVQDKDKPLKKRKQDTYPQESGAESSDAPTLQGGNTDSKLKPKKTNAASNGASRPALMVSIDLQQAGRIKGQPVVVLEAQTFCEDHLRHLKTKTDGKVDKVAESRPGIIKQHADNPRKSCSDGQPEGPKPKPEGQRESKHKPDNKTVSGKRHSDDRRPDAVRQKHDKVSDLRHKEEKNHNIHRSHVSNPETPKTTIKGERNSRHGEGKTKDRDKDKVGDRDDKDKDKAKDKDRDDKDKAKDKDRDDKDKDKAKDKDDRDKDKAKDKDRDDRDKDKAKDKAGDRVKDKDRDKDRDRDKVGDRDDRDKDKEKDRDRVKDKDKDRDNDRERDKVGDKDRDKNREKVRDREKDRDRDKDKDGEKNRDRDKDKDGEKNRDRDKDKDGEKNRDKDKDGEKIRDRDKDKDGEKNRDRDKDKDGEKNRARDKDRDRDRDRKHKTSRENCNKHSPDRPTKPDSPRVKQDDGGKSTDLNGRQKTDGSSLQNAQHKKDRKSGDGSSSCQAGSKPQSSETKRCEFPPYLLGGKSGSLKNFVIPKLKRDAKDLQLPSKLIEGWSEPLVRLERLSLIKNLNQGAKPVVVLNKLNIDEVKRIIKESRNAHGSRPRSFDKSGRENKRKHSMISKKSKYTELDEDEDEEDDDDDVHSDIESPKKKSKKDHDKSWKQEEKRGSGQHRSGGSARGSSSCHRSPNGSDEDSPSPSLRDVARKLKKKEKQKNKKASESKLTPEEKMDSSTFKRFTASMDSIIESLDDVDLTATDEDEIPEELLLGKHQLSELGNDSAKIKAMCVFNKCSTKKLVKMLNILEKNIQDSVKLSTLMNHENDSMDEERLWRDLIMERVAKSADACLTALHIMTSPHMPKAVYIEDVIERVLEYTKFHLQNSLYPQYDPVYRKGGMHTSKSKRAKISTHKQKVVVMLYDKVCDILSNMSELLEIQLLTDTTILQVSTLGITPFFVENVSELQLCAITLVTAVFSRYEKHRQLILEEIFTSLARLPTSKRSLRNFRLNSDSDKEPLYIQMVSALVLQLIQCVVRLPSERDAEGEHKKVDKDVFITNSYETAMRTAQNFLSVFLKKCGSKQGEDDYRPLFENFVHDLLSTVNRPEWPASELLLSLLGRLLVHQFSNKQTEMALRVASLDYLGTVASSLRKDAVSSSMDQKAIDRILKESQGSDEVPKLQKALLDFLKENIETEPSLVWFRDTTTEAEKAVKSQNDDEDFKGRHQSEEVDSTEEIIQKAETRKKFLRKIMKISTSDLNSLSVNADTIDYEDSCLIVRHLASMRPFAQSFDIYLSQILRVLGESAIAVRTKAMKCLSEVVAVDPSILARLDMQRGVHCRLMDNSTSVREAAVELLGRFVLSRPQLIEQYYDMLIERILDTGISVRKRVIKILRDICLEMPDFHKITEMCVRMIRRVNDEEGIKKLVNETFQKIWFTPTPGHDKNAMTRKILNITDVVLACKDTGYDWFEQLLQNLLKSEEQASYKPAKKACVQLVDNLVEHILNSEESIADCEDKGVNTGRLVACITTLYLFSKIRAQLMVKHAMTMQPYLTTKCNTQNDFMVICNVAKILELVVPLMELPSETFLTTLEEDLMKLIIKYGMTVVQHCVSCLGAVVNKVTHNYKFVWTCFNRYYGALSKLKTQHQEDPNSSSLAANKPTLLRSLFTVGALCRHFDFDQEEFKGTSKIVIKDKVLELLLYFTTHEDEEVQIKAITGLGFQFIMHPELMFVQDVKVLYNNTMSDENSMVTLKIQVLKNLQTYLQDEDSRMQEADRGWKNQSKQEDLKEMGDISSGMSSSIMQIYLKQVLESFFHSQSTVRHFALSVIILTLSQGLVHPVQCVPYLIAMGTDPEPTMKNKSDQQLVDIDKKYIGFIHMKAVAGLKMSYQVQQAINGAKGALIRGFRHDDSDVSLCAHLYTLVRGNRQYRRAFLISLLNLFDDSSKTEVNRLLFIADNLACFPYQTQEEPLFIMHHVDITLSVSGSNLLQSFKESLRKGPIQKEKTTEIKTMKTKKKKKKKKKKHQRRKHSSDDDDNDDDEEDDEQSSSSSSSSDEEEEEVVQSQKKPVLSDSEAEMEDEEAVMDRLPENHGPLLDFASASQGILLLLVLKQHLKNLYGFSDSKIQKYSPTEAAKVYDKTVNKKSKVHFNPRQTLDYLKRDLANTDLSNEIKRNIVKQYLDVLMEHLDRDEEDDEGEASANARNKAITALLKVPKSSNQNHSKVEAVPVEAVPVETEEEESEDEDPPVRKQPRKGGEPPEDTGNLTERVKAMDIIAIWCPKYKDRPQIARVIQRIKTGYSIHWMTGSYSAPWAEVKKREGRKKVPWVDTIKESDIIYKKIPFTSGQKLSNKLAQTLRALYAAKDGE</sequence>
<feature type="compositionally biased region" description="Polar residues" evidence="7">
    <location>
        <begin position="362"/>
        <end position="376"/>
    </location>
</feature>
<evidence type="ECO:0000256" key="4">
    <source>
        <dbReference type="ARBA" id="ARBA00023242"/>
    </source>
</evidence>
<feature type="compositionally biased region" description="Basic and acidic residues" evidence="7">
    <location>
        <begin position="420"/>
        <end position="443"/>
    </location>
</feature>
<dbReference type="GO" id="GO:0003682">
    <property type="term" value="F:chromatin binding"/>
    <property type="evidence" value="ECO:0007669"/>
    <property type="project" value="TreeGrafter"/>
</dbReference>
<dbReference type="CDD" id="cd23958">
    <property type="entry name" value="SCC2"/>
    <property type="match status" value="1"/>
</dbReference>
<dbReference type="Pfam" id="PF12830">
    <property type="entry name" value="Nipped-B_C"/>
    <property type="match status" value="1"/>
</dbReference>
<feature type="compositionally biased region" description="Basic and acidic residues" evidence="7">
    <location>
        <begin position="564"/>
        <end position="580"/>
    </location>
</feature>
<feature type="compositionally biased region" description="Basic and acidic residues" evidence="7">
    <location>
        <begin position="547"/>
        <end position="556"/>
    </location>
</feature>
<name>A0A4Z2IUF6_9TELE</name>
<dbReference type="GO" id="GO:0090694">
    <property type="term" value="C:Scc2-Scc4 cohesin loading complex"/>
    <property type="evidence" value="ECO:0007669"/>
    <property type="project" value="TreeGrafter"/>
</dbReference>
<dbReference type="FunFam" id="1.25.10.10:FF:000181">
    <property type="entry name" value="Nipped-B protein"/>
    <property type="match status" value="1"/>
</dbReference>
<feature type="compositionally biased region" description="Basic residues" evidence="7">
    <location>
        <begin position="1138"/>
        <end position="1148"/>
    </location>
</feature>
<feature type="compositionally biased region" description="Basic and acidic residues" evidence="7">
    <location>
        <begin position="1075"/>
        <end position="1100"/>
    </location>
</feature>
<keyword evidence="4 6" id="KW-0539">Nucleus</keyword>
<dbReference type="OrthoDB" id="418242at2759"/>
<dbReference type="Gene3D" id="1.25.10.10">
    <property type="entry name" value="Leucine-rich Repeat Variant"/>
    <property type="match status" value="2"/>
</dbReference>
<comment type="caution">
    <text evidence="9">The sequence shown here is derived from an EMBL/GenBank/DDBJ whole genome shotgun (WGS) entry which is preliminary data.</text>
</comment>
<keyword evidence="3 6" id="KW-0677">Repeat</keyword>